<accession>A0AAW5KCC4</accession>
<evidence type="ECO:0000313" key="2">
    <source>
        <dbReference type="Proteomes" id="UP001205063"/>
    </source>
</evidence>
<dbReference type="Gene3D" id="1.10.150.280">
    <property type="entry name" value="AF1531-like domain"/>
    <property type="match status" value="1"/>
</dbReference>
<dbReference type="AlphaFoldDB" id="A0AAW5KCC4"/>
<evidence type="ECO:0000313" key="1">
    <source>
        <dbReference type="EMBL" id="MCQ4948985.1"/>
    </source>
</evidence>
<gene>
    <name evidence="1" type="ORF">NE646_04815</name>
</gene>
<sequence>MGKDLGPLYDGQNRVNVNLADRETLAAAEYVDSQLADDIVRVREERGAFASDEDLMRVPGIDEYSLPVLKEVLFY</sequence>
<dbReference type="InterPro" id="IPR010994">
    <property type="entry name" value="RuvA_2-like"/>
</dbReference>
<protein>
    <submittedName>
        <fullName evidence="1">Helix-hairpin-helix domain-containing protein</fullName>
    </submittedName>
</protein>
<reference evidence="1" key="1">
    <citation type="submission" date="2022-06" db="EMBL/GenBank/DDBJ databases">
        <title>Isolation of gut microbiota from human fecal samples.</title>
        <authorList>
            <person name="Pamer E.G."/>
            <person name="Barat B."/>
            <person name="Waligurski E."/>
            <person name="Medina S."/>
            <person name="Paddock L."/>
            <person name="Mostad J."/>
        </authorList>
    </citation>
    <scope>NUCLEOTIDE SEQUENCE</scope>
    <source>
        <strain evidence="1">DFI.7.96</strain>
    </source>
</reference>
<name>A0AAW5KCC4_9FIRM</name>
<dbReference type="EMBL" id="JANGAB010000002">
    <property type="protein sequence ID" value="MCQ4948985.1"/>
    <property type="molecule type" value="Genomic_DNA"/>
</dbReference>
<dbReference type="RefSeq" id="WP_195891622.1">
    <property type="nucleotide sequence ID" value="NZ_JANGAB010000002.1"/>
</dbReference>
<dbReference type="Pfam" id="PF12836">
    <property type="entry name" value="HHH_3"/>
    <property type="match status" value="1"/>
</dbReference>
<comment type="caution">
    <text evidence="1">The sequence shown here is derived from an EMBL/GenBank/DDBJ whole genome shotgun (WGS) entry which is preliminary data.</text>
</comment>
<dbReference type="SUPFAM" id="SSF47781">
    <property type="entry name" value="RuvA domain 2-like"/>
    <property type="match status" value="1"/>
</dbReference>
<proteinExistence type="predicted"/>
<dbReference type="Proteomes" id="UP001205063">
    <property type="component" value="Unassembled WGS sequence"/>
</dbReference>
<organism evidence="1 2">
    <name type="scientific">Bittarella massiliensis</name>
    <name type="common">ex Durand et al. 2017</name>
    <dbReference type="NCBI Taxonomy" id="1720313"/>
    <lineage>
        <taxon>Bacteria</taxon>
        <taxon>Bacillati</taxon>
        <taxon>Bacillota</taxon>
        <taxon>Clostridia</taxon>
        <taxon>Eubacteriales</taxon>
        <taxon>Oscillospiraceae</taxon>
        <taxon>Bittarella (ex Durand et al. 2017)</taxon>
    </lineage>
</organism>